<evidence type="ECO:0000313" key="1">
    <source>
        <dbReference type="EMBL" id="KOP59859.1"/>
    </source>
</evidence>
<gene>
    <name evidence="1" type="ORF">OX90_09160</name>
</gene>
<feature type="non-terminal residue" evidence="1">
    <location>
        <position position="1"/>
    </location>
</feature>
<name>A0ABR5JQX8_9PSED</name>
<protein>
    <submittedName>
        <fullName evidence="1">Uncharacterized protein</fullName>
    </submittedName>
</protein>
<proteinExistence type="predicted"/>
<organism evidence="1 2">
    <name type="scientific">Pseudomonas coronafaciens pv. porri</name>
    <dbReference type="NCBI Taxonomy" id="83964"/>
    <lineage>
        <taxon>Bacteria</taxon>
        <taxon>Pseudomonadati</taxon>
        <taxon>Pseudomonadota</taxon>
        <taxon>Gammaproteobacteria</taxon>
        <taxon>Pseudomonadales</taxon>
        <taxon>Pseudomonadaceae</taxon>
        <taxon>Pseudomonas</taxon>
        <taxon>Pseudomonas coronafaciens</taxon>
    </lineage>
</organism>
<dbReference type="Proteomes" id="UP000037201">
    <property type="component" value="Unassembled WGS sequence"/>
</dbReference>
<comment type="caution">
    <text evidence="1">The sequence shown here is derived from an EMBL/GenBank/DDBJ whole genome shotgun (WGS) entry which is preliminary data.</text>
</comment>
<accession>A0ABR5JQX8</accession>
<keyword evidence="2" id="KW-1185">Reference proteome</keyword>
<sequence>EQKQLNTWVSFQLAEQPLLGQFSVSGNILLTDDHALFRSSMVLMLEMRLPQKTVNEASTLDDVLTQDASLGSFLNPGVPRRALQHFPRASPLVRPVVADAEQRLFPDS</sequence>
<dbReference type="EMBL" id="JUEU01000100">
    <property type="protein sequence ID" value="KOP59859.1"/>
    <property type="molecule type" value="Genomic_DNA"/>
</dbReference>
<reference evidence="1 2" key="1">
    <citation type="submission" date="2015-09" db="EMBL/GenBank/DDBJ databases">
        <title>Genome analysis of Pseudomonas syringae pv. porri LMG.</title>
        <authorList>
            <person name="Rombouts S."/>
        </authorList>
    </citation>
    <scope>NUCLEOTIDE SEQUENCE [LARGE SCALE GENOMIC DNA]</scope>
    <source>
        <strain evidence="1 2">LMG 28496</strain>
    </source>
</reference>
<evidence type="ECO:0000313" key="2">
    <source>
        <dbReference type="Proteomes" id="UP000037201"/>
    </source>
</evidence>